<dbReference type="Pfam" id="PF02845">
    <property type="entry name" value="CUE"/>
    <property type="match status" value="1"/>
</dbReference>
<sequence length="476" mass="53702">MSTNTKDIQAKVATLKSMFPEWSEDELKEALVQYKGDVEDVVDKILSGLITPWEKLEKNSNNKQSNQNTSNVVGASRSTTASNTSSNSTSINFRNNAYKTNKAPTTKFNSSNVGTKPAQSSRNTGSTASLKKPVTSQIQNSGISKPTSANGTKKSESALEQLQKYKNFKELTDAEVDDLTWADKMTYKKKLKEFNALQEQAKKEIEKKKIEDESKEQEIKSEVTEPLAVEETQPEKEPVEENAEEEKEQEETEVKEESEPEQAPVEAEKEKTPEPVVESNKQSNLLGDYSNMKSAVEDINGQPQVGTPSSQFQQGFQPFMGYTGAPNYSQYNQGFMPQNQMYMTGYPDQMAMYNQFVAYNHFQQMQYMQQQQPGSTGSTAPNTAPGESPSQQTFDFANGRQMMGMQQPQFMQNAYPSYGGYGQFAAQQPVPGQEDQQPQQGSEMPQQQDQFAYYQQMQQPYGQQNYYNMNQNYNQY</sequence>
<evidence type="ECO:0000313" key="4">
    <source>
        <dbReference type="Proteomes" id="UP000095605"/>
    </source>
</evidence>
<accession>A0A1E5RXU3</accession>
<dbReference type="EMBL" id="LPNL01000002">
    <property type="protein sequence ID" value="OEJ91523.1"/>
    <property type="molecule type" value="Genomic_DNA"/>
</dbReference>
<gene>
    <name evidence="3" type="ORF">AWRI3578_g343</name>
</gene>
<feature type="compositionally biased region" description="Low complexity" evidence="1">
    <location>
        <begin position="436"/>
        <end position="450"/>
    </location>
</feature>
<proteinExistence type="predicted"/>
<keyword evidence="4" id="KW-1185">Reference proteome</keyword>
<dbReference type="Gene3D" id="1.10.8.10">
    <property type="entry name" value="DNA helicase RuvA subunit, C-terminal domain"/>
    <property type="match status" value="1"/>
</dbReference>
<evidence type="ECO:0000313" key="3">
    <source>
        <dbReference type="EMBL" id="OEJ91523.1"/>
    </source>
</evidence>
<reference evidence="4" key="1">
    <citation type="journal article" date="2016" name="Genome Announc.">
        <title>Genome sequences of three species of Hanseniaspora isolated from spontaneous wine fermentations.</title>
        <authorList>
            <person name="Sternes P.R."/>
            <person name="Lee D."/>
            <person name="Kutyna D.R."/>
            <person name="Borneman A.R."/>
        </authorList>
    </citation>
    <scope>NUCLEOTIDE SEQUENCE [LARGE SCALE GENOMIC DNA]</scope>
    <source>
        <strain evidence="4">AWRI3578</strain>
    </source>
</reference>
<feature type="domain" description="CUE" evidence="2">
    <location>
        <begin position="7"/>
        <end position="50"/>
    </location>
</feature>
<feature type="compositionally biased region" description="Polar residues" evidence="1">
    <location>
        <begin position="373"/>
        <end position="382"/>
    </location>
</feature>
<feature type="region of interest" description="Disordered" evidence="1">
    <location>
        <begin position="205"/>
        <end position="281"/>
    </location>
</feature>
<dbReference type="SUPFAM" id="SSF46934">
    <property type="entry name" value="UBA-like"/>
    <property type="match status" value="1"/>
</dbReference>
<feature type="compositionally biased region" description="Low complexity" evidence="1">
    <location>
        <begin position="61"/>
        <end position="96"/>
    </location>
</feature>
<comment type="caution">
    <text evidence="3">The sequence shown here is derived from an EMBL/GenBank/DDBJ whole genome shotgun (WGS) entry which is preliminary data.</text>
</comment>
<feature type="compositionally biased region" description="Acidic residues" evidence="1">
    <location>
        <begin position="240"/>
        <end position="260"/>
    </location>
</feature>
<dbReference type="Proteomes" id="UP000095605">
    <property type="component" value="Unassembled WGS sequence"/>
</dbReference>
<name>A0A1E5RXU3_9ASCO</name>
<dbReference type="OrthoDB" id="3973348at2759"/>
<protein>
    <recommendedName>
        <fullName evidence="2">CUE domain-containing protein</fullName>
    </recommendedName>
</protein>
<dbReference type="InterPro" id="IPR009060">
    <property type="entry name" value="UBA-like_sf"/>
</dbReference>
<dbReference type="PROSITE" id="PS51140">
    <property type="entry name" value="CUE"/>
    <property type="match status" value="1"/>
</dbReference>
<evidence type="ECO:0000259" key="2">
    <source>
        <dbReference type="PROSITE" id="PS51140"/>
    </source>
</evidence>
<dbReference type="AlphaFoldDB" id="A0A1E5RXU3"/>
<dbReference type="InterPro" id="IPR003892">
    <property type="entry name" value="CUE"/>
</dbReference>
<evidence type="ECO:0000256" key="1">
    <source>
        <dbReference type="SAM" id="MobiDB-lite"/>
    </source>
</evidence>
<feature type="compositionally biased region" description="Basic and acidic residues" evidence="1">
    <location>
        <begin position="205"/>
        <end position="223"/>
    </location>
</feature>
<feature type="region of interest" description="Disordered" evidence="1">
    <location>
        <begin position="56"/>
        <end position="156"/>
    </location>
</feature>
<dbReference type="GO" id="GO:0043130">
    <property type="term" value="F:ubiquitin binding"/>
    <property type="evidence" value="ECO:0007669"/>
    <property type="project" value="InterPro"/>
</dbReference>
<feature type="compositionally biased region" description="Polar residues" evidence="1">
    <location>
        <begin position="97"/>
        <end position="152"/>
    </location>
</feature>
<feature type="region of interest" description="Disordered" evidence="1">
    <location>
        <begin position="368"/>
        <end position="394"/>
    </location>
</feature>
<dbReference type="SMART" id="SM00546">
    <property type="entry name" value="CUE"/>
    <property type="match status" value="1"/>
</dbReference>
<organism evidence="3 4">
    <name type="scientific">Hanseniaspora opuntiae</name>
    <dbReference type="NCBI Taxonomy" id="211096"/>
    <lineage>
        <taxon>Eukaryota</taxon>
        <taxon>Fungi</taxon>
        <taxon>Dikarya</taxon>
        <taxon>Ascomycota</taxon>
        <taxon>Saccharomycotina</taxon>
        <taxon>Saccharomycetes</taxon>
        <taxon>Saccharomycodales</taxon>
        <taxon>Saccharomycodaceae</taxon>
        <taxon>Hanseniaspora</taxon>
    </lineage>
</organism>
<feature type="region of interest" description="Disordered" evidence="1">
    <location>
        <begin position="422"/>
        <end position="450"/>
    </location>
</feature>